<dbReference type="Proteomes" id="UP000761423">
    <property type="component" value="Unassembled WGS sequence"/>
</dbReference>
<evidence type="ECO:0000256" key="4">
    <source>
        <dbReference type="ARBA" id="ARBA00022989"/>
    </source>
</evidence>
<gene>
    <name evidence="7" type="ORF">G4L40_08915</name>
</gene>
<protein>
    <submittedName>
        <fullName evidence="7">Tryptophan-rich sensory protein</fullName>
    </submittedName>
</protein>
<evidence type="ECO:0000256" key="3">
    <source>
        <dbReference type="ARBA" id="ARBA00022692"/>
    </source>
</evidence>
<comment type="caution">
    <text evidence="7">The sequence shown here is derived from an EMBL/GenBank/DDBJ whole genome shotgun (WGS) entry which is preliminary data.</text>
</comment>
<comment type="similarity">
    <text evidence="2">Belongs to the TspO/BZRP family.</text>
</comment>
<evidence type="ECO:0000256" key="6">
    <source>
        <dbReference type="SAM" id="Phobius"/>
    </source>
</evidence>
<dbReference type="PANTHER" id="PTHR10057:SF0">
    <property type="entry name" value="TRANSLOCATOR PROTEIN"/>
    <property type="match status" value="1"/>
</dbReference>
<keyword evidence="8" id="KW-1185">Reference proteome</keyword>
<dbReference type="RefSeq" id="WP_166236863.1">
    <property type="nucleotide sequence ID" value="NZ_JAAJBV010000006.1"/>
</dbReference>
<evidence type="ECO:0000313" key="7">
    <source>
        <dbReference type="EMBL" id="NHM04822.1"/>
    </source>
</evidence>
<feature type="transmembrane region" description="Helical" evidence="6">
    <location>
        <begin position="46"/>
        <end position="68"/>
    </location>
</feature>
<feature type="transmembrane region" description="Helical" evidence="6">
    <location>
        <begin position="105"/>
        <end position="125"/>
    </location>
</feature>
<keyword evidence="5 6" id="KW-0472">Membrane</keyword>
<name>A0ABX0ICN3_9FLAO</name>
<dbReference type="EMBL" id="JAAJBV010000006">
    <property type="protein sequence ID" value="NHM04822.1"/>
    <property type="molecule type" value="Genomic_DNA"/>
</dbReference>
<dbReference type="PIRSF" id="PIRSF005859">
    <property type="entry name" value="PBR"/>
    <property type="match status" value="1"/>
</dbReference>
<dbReference type="PANTHER" id="PTHR10057">
    <property type="entry name" value="PERIPHERAL-TYPE BENZODIAZEPINE RECEPTOR"/>
    <property type="match status" value="1"/>
</dbReference>
<feature type="transmembrane region" description="Helical" evidence="6">
    <location>
        <begin position="80"/>
        <end position="99"/>
    </location>
</feature>
<comment type="subcellular location">
    <subcellularLocation>
        <location evidence="1">Membrane</location>
        <topology evidence="1">Multi-pass membrane protein</topology>
    </subcellularLocation>
</comment>
<evidence type="ECO:0000256" key="2">
    <source>
        <dbReference type="ARBA" id="ARBA00007524"/>
    </source>
</evidence>
<evidence type="ECO:0000256" key="5">
    <source>
        <dbReference type="ARBA" id="ARBA00023136"/>
    </source>
</evidence>
<feature type="transmembrane region" description="Helical" evidence="6">
    <location>
        <begin position="132"/>
        <end position="156"/>
    </location>
</feature>
<dbReference type="InterPro" id="IPR004307">
    <property type="entry name" value="TspO_MBR"/>
</dbReference>
<dbReference type="CDD" id="cd15904">
    <property type="entry name" value="TSPO_MBR"/>
    <property type="match status" value="1"/>
</dbReference>
<accession>A0ABX0ICN3</accession>
<organism evidence="7 8">
    <name type="scientific">Flavobacterium celericrescens</name>
    <dbReference type="NCBI Taxonomy" id="2709780"/>
    <lineage>
        <taxon>Bacteria</taxon>
        <taxon>Pseudomonadati</taxon>
        <taxon>Bacteroidota</taxon>
        <taxon>Flavobacteriia</taxon>
        <taxon>Flavobacteriales</taxon>
        <taxon>Flavobacteriaceae</taxon>
        <taxon>Flavobacterium</taxon>
    </lineage>
</organism>
<dbReference type="Pfam" id="PF03073">
    <property type="entry name" value="TspO_MBR"/>
    <property type="match status" value="1"/>
</dbReference>
<sequence length="158" mass="18415">MTKYLRIINLVIVCLAVGYLSSKVTQASVESWYPLIKKPFFNPPNWVFAPVWTLLFVLMGISGGLIWNQMATKMPLVKKGMLFFIIQLVLNALWSYIFFGLHNFLLAFVEIILLWLMIYETYFVFKQIDKKAAYLLIPYLVWVGFATVLTGSIFWLNR</sequence>
<evidence type="ECO:0000256" key="1">
    <source>
        <dbReference type="ARBA" id="ARBA00004141"/>
    </source>
</evidence>
<keyword evidence="3 6" id="KW-0812">Transmembrane</keyword>
<evidence type="ECO:0000313" key="8">
    <source>
        <dbReference type="Proteomes" id="UP000761423"/>
    </source>
</evidence>
<dbReference type="Gene3D" id="1.20.1260.100">
    <property type="entry name" value="TspO/MBR protein"/>
    <property type="match status" value="1"/>
</dbReference>
<keyword evidence="4 6" id="KW-1133">Transmembrane helix</keyword>
<proteinExistence type="inferred from homology"/>
<dbReference type="InterPro" id="IPR038330">
    <property type="entry name" value="TspO/MBR-related_sf"/>
</dbReference>
<reference evidence="7 8" key="1">
    <citation type="submission" date="2020-02" db="EMBL/GenBank/DDBJ databases">
        <authorList>
            <person name="Chen W.-M."/>
        </authorList>
    </citation>
    <scope>NUCLEOTIDE SEQUENCE [LARGE SCALE GENOMIC DNA]</scope>
    <source>
        <strain evidence="7 8">TWA-26</strain>
    </source>
</reference>